<name>A0A5N5KW85_9ROSI</name>
<proteinExistence type="predicted"/>
<sequence length="174" mass="19427">MVAVIWYCGWTVIVKEKIYALKEEEEKPSSGPQQTAIKTPKNTKSQPRQQQITTIGLNLNLRTQTIMILDLTVPKVRFDFNVDCGLLSPTDLKFLMEICWRCHIFMDSLPLPLSVKDAQVAQVDAGANQGVPFSCCCCRESLGLCFNGWSEGYITVNNVSINCTSIGFHGSFEL</sequence>
<dbReference type="AlphaFoldDB" id="A0A5N5KW85"/>
<feature type="region of interest" description="Disordered" evidence="1">
    <location>
        <begin position="24"/>
        <end position="49"/>
    </location>
</feature>
<accession>A0A5N5KW85</accession>
<evidence type="ECO:0000256" key="1">
    <source>
        <dbReference type="SAM" id="MobiDB-lite"/>
    </source>
</evidence>
<organism evidence="2 3">
    <name type="scientific">Salix brachista</name>
    <dbReference type="NCBI Taxonomy" id="2182728"/>
    <lineage>
        <taxon>Eukaryota</taxon>
        <taxon>Viridiplantae</taxon>
        <taxon>Streptophyta</taxon>
        <taxon>Embryophyta</taxon>
        <taxon>Tracheophyta</taxon>
        <taxon>Spermatophyta</taxon>
        <taxon>Magnoliopsida</taxon>
        <taxon>eudicotyledons</taxon>
        <taxon>Gunneridae</taxon>
        <taxon>Pentapetalae</taxon>
        <taxon>rosids</taxon>
        <taxon>fabids</taxon>
        <taxon>Malpighiales</taxon>
        <taxon>Salicaceae</taxon>
        <taxon>Saliceae</taxon>
        <taxon>Salix</taxon>
    </lineage>
</organism>
<dbReference type="Proteomes" id="UP000326939">
    <property type="component" value="Chromosome 11"/>
</dbReference>
<keyword evidence="3" id="KW-1185">Reference proteome</keyword>
<reference evidence="3" key="1">
    <citation type="journal article" date="2019" name="Gigascience">
        <title>De novo genome assembly of the endangered Acer yangbiense, a plant species with extremely small populations endemic to Yunnan Province, China.</title>
        <authorList>
            <person name="Yang J."/>
            <person name="Wariss H.M."/>
            <person name="Tao L."/>
            <person name="Zhang R."/>
            <person name="Yun Q."/>
            <person name="Hollingsworth P."/>
            <person name="Dao Z."/>
            <person name="Luo G."/>
            <person name="Guo H."/>
            <person name="Ma Y."/>
            <person name="Sun W."/>
        </authorList>
    </citation>
    <scope>NUCLEOTIDE SEQUENCE [LARGE SCALE GENOMIC DNA]</scope>
    <source>
        <strain evidence="3">cv. br00</strain>
    </source>
</reference>
<evidence type="ECO:0000313" key="2">
    <source>
        <dbReference type="EMBL" id="KAB5534398.1"/>
    </source>
</evidence>
<dbReference type="EMBL" id="VDCV01000011">
    <property type="protein sequence ID" value="KAB5534398.1"/>
    <property type="molecule type" value="Genomic_DNA"/>
</dbReference>
<feature type="compositionally biased region" description="Polar residues" evidence="1">
    <location>
        <begin position="30"/>
        <end position="49"/>
    </location>
</feature>
<comment type="caution">
    <text evidence="2">The sequence shown here is derived from an EMBL/GenBank/DDBJ whole genome shotgun (WGS) entry which is preliminary data.</text>
</comment>
<evidence type="ECO:0000313" key="3">
    <source>
        <dbReference type="Proteomes" id="UP000326939"/>
    </source>
</evidence>
<protein>
    <submittedName>
        <fullName evidence="2">Uncharacterized protein</fullName>
    </submittedName>
</protein>
<gene>
    <name evidence="2" type="ORF">DKX38_017484</name>
</gene>